<protein>
    <submittedName>
        <fullName evidence="2">Uncharacterized protein</fullName>
    </submittedName>
</protein>
<keyword evidence="3" id="KW-1185">Reference proteome</keyword>
<feature type="region of interest" description="Disordered" evidence="1">
    <location>
        <begin position="1"/>
        <end position="74"/>
    </location>
</feature>
<dbReference type="AlphaFoldDB" id="A0A316U5X2"/>
<dbReference type="RefSeq" id="XP_025347021.1">
    <property type="nucleotide sequence ID" value="XM_025492879.1"/>
</dbReference>
<name>A0A316U5X2_9BASI</name>
<proteinExistence type="predicted"/>
<reference evidence="2 3" key="1">
    <citation type="journal article" date="2018" name="Mol. Biol. Evol.">
        <title>Broad Genomic Sampling Reveals a Smut Pathogenic Ancestry of the Fungal Clade Ustilaginomycotina.</title>
        <authorList>
            <person name="Kijpornyongpan T."/>
            <person name="Mondo S.J."/>
            <person name="Barry K."/>
            <person name="Sandor L."/>
            <person name="Lee J."/>
            <person name="Lipzen A."/>
            <person name="Pangilinan J."/>
            <person name="LaButti K."/>
            <person name="Hainaut M."/>
            <person name="Henrissat B."/>
            <person name="Grigoriev I.V."/>
            <person name="Spatafora J.W."/>
            <person name="Aime M.C."/>
        </authorList>
    </citation>
    <scope>NUCLEOTIDE SEQUENCE [LARGE SCALE GENOMIC DNA]</scope>
    <source>
        <strain evidence="2 3">MCA 4718</strain>
    </source>
</reference>
<accession>A0A316U5X2</accession>
<gene>
    <name evidence="2" type="ORF">BCV69DRAFT_283962</name>
</gene>
<dbReference type="Proteomes" id="UP000245942">
    <property type="component" value="Unassembled WGS sequence"/>
</dbReference>
<evidence type="ECO:0000256" key="1">
    <source>
        <dbReference type="SAM" id="MobiDB-lite"/>
    </source>
</evidence>
<evidence type="ECO:0000313" key="2">
    <source>
        <dbReference type="EMBL" id="PWN19861.1"/>
    </source>
</evidence>
<dbReference type="EMBL" id="KZ819330">
    <property type="protein sequence ID" value="PWN19861.1"/>
    <property type="molecule type" value="Genomic_DNA"/>
</dbReference>
<dbReference type="GeneID" id="37014613"/>
<evidence type="ECO:0000313" key="3">
    <source>
        <dbReference type="Proteomes" id="UP000245942"/>
    </source>
</evidence>
<feature type="compositionally biased region" description="Polar residues" evidence="1">
    <location>
        <begin position="16"/>
        <end position="31"/>
    </location>
</feature>
<organism evidence="2 3">
    <name type="scientific">Pseudomicrostroma glucosiphilum</name>
    <dbReference type="NCBI Taxonomy" id="1684307"/>
    <lineage>
        <taxon>Eukaryota</taxon>
        <taxon>Fungi</taxon>
        <taxon>Dikarya</taxon>
        <taxon>Basidiomycota</taxon>
        <taxon>Ustilaginomycotina</taxon>
        <taxon>Exobasidiomycetes</taxon>
        <taxon>Microstromatales</taxon>
        <taxon>Microstromatales incertae sedis</taxon>
        <taxon>Pseudomicrostroma</taxon>
    </lineage>
</organism>
<sequence>MPPPLRPAFGTGGQTSGKQANANTRANSGRSLSYEEPQEGVCDAANQVNHYEEEGQEEEGSDIKGGNEDEEDTDVFSQARLSEAESFSKRQGLAMSIVLEEEEEE</sequence>